<dbReference type="PANTHER" id="PTHR43737">
    <property type="entry name" value="BLL7424 PROTEIN"/>
    <property type="match status" value="1"/>
</dbReference>
<comment type="caution">
    <text evidence="2">The sequence shown here is derived from an EMBL/GenBank/DDBJ whole genome shotgun (WGS) entry which is preliminary data.</text>
</comment>
<dbReference type="PANTHER" id="PTHR43737:SF1">
    <property type="entry name" value="DUF1501 DOMAIN-CONTAINING PROTEIN"/>
    <property type="match status" value="1"/>
</dbReference>
<reference evidence="2 3" key="2">
    <citation type="journal article" date="2016" name="Science">
        <title>A bacterium that degrades and assimilates poly(ethylene terephthalate).</title>
        <authorList>
            <person name="Yoshida S."/>
            <person name="Hiraga K."/>
            <person name="Takehana T."/>
            <person name="Taniguchi I."/>
            <person name="Yamaji H."/>
            <person name="Maeda Y."/>
            <person name="Toyohara K."/>
            <person name="Miyamoto K."/>
            <person name="Kimura Y."/>
            <person name="Oda K."/>
        </authorList>
    </citation>
    <scope>NUCLEOTIDE SEQUENCE [LARGE SCALE GENOMIC DNA]</scope>
    <source>
        <strain evidence="3">NBRC 110686 / TISTR 2288 / 201-F6</strain>
    </source>
</reference>
<evidence type="ECO:0000313" key="2">
    <source>
        <dbReference type="EMBL" id="GAP38312.1"/>
    </source>
</evidence>
<sequence>MSFRNPCAGQVQLAGSPAVGIRRFVFGGLPAGEECRALAAQAGDVVPGVEAGPVRMQPGDTMHGRIETAGDVDAYGIALQAGMRYVFRLEGAAAGTGTLPDPALAVHGPGLDLQADDAGRGELVFTARSTGVHLLAVRSAGAAATGSFVLVASGVADDLSPTPVLPATAFSGAATATLTGSATGSLAIDVGSDGRIGGTLRLDGAAPIALTGSVTAGGVAVFGGGGHDFETLIGPDGRLAGTWRAGAAGGLLVGSASIPAARPTVLTVRAYGVPLDGVWPQMVLRVNGAVVGSVAVTSSQPADYEFTLPALPPGASVDVVYVNDGYGGSPDRDRNLYIVLLRAGSTTVLPTHPGAIVDWGWDERAFDGLDVVPGQGALWGGGALRLTWPSAEIVDHRDARRQEAARFLQQASFGPTLAEIERVAAIGPAAWIDEQLGLASGPGYVAHVQRAYARGPEFLPRGGKYNGDEPAGWFWQAMAGQPDALRQRVAWSLHQIFVVSQQDSNLFDHARGYAAYLDTLNRHAFGNYRQLLEEIALSPMMGTYLSHIRNRKEDPATGRVPDENFAREVMQLFSIGLVELNPDGTPQLGPDGRPVETYRNADVMGLAKVFTGWGWAFPPAEQDEGSFRWRNPWPAPEGGGDRGIDLQPMVPYAGQHSLSEKLVFAGKPWALRIPPGTEARDSLRLALDTLANHPNVGPFIGRQLIQRLVTSQPSPAYVARVSAVFANDGQGVRGNLGAVVRAILLDPEARQAPAPGFGKLREPVLRVGHWLRAFGATSVSGQWMVGWDLVNVNQRPFSPPSVFSYFRPGYVPPNSALSAVDANAPEFQLLSESTAASWVNLAEAMTGWGIGWTGSESDVRSDLRELTALAAQGRIDAMVERINLHLFAGRMPAGLRARLLDAAGGVDTNSQGDAPLWMARSALFVALTSPDYLIQR</sequence>
<dbReference type="Pfam" id="PF08811">
    <property type="entry name" value="DUF1800"/>
    <property type="match status" value="1"/>
</dbReference>
<dbReference type="AlphaFoldDB" id="A0A0K8P6R7"/>
<reference evidence="3" key="1">
    <citation type="submission" date="2015-07" db="EMBL/GenBank/DDBJ databases">
        <title>Discovery of a poly(ethylene terephthalate assimilation.</title>
        <authorList>
            <person name="Yoshida S."/>
            <person name="Hiraga K."/>
            <person name="Takehana T."/>
            <person name="Taniguchi I."/>
            <person name="Yamaji H."/>
            <person name="Maeda Y."/>
            <person name="Toyohara K."/>
            <person name="Miyamoto K."/>
            <person name="Kimura Y."/>
            <person name="Oda K."/>
        </authorList>
    </citation>
    <scope>NUCLEOTIDE SEQUENCE [LARGE SCALE GENOMIC DNA]</scope>
    <source>
        <strain evidence="3">NBRC 110686 / TISTR 2288 / 201-F6</strain>
    </source>
</reference>
<dbReference type="InterPro" id="IPR014917">
    <property type="entry name" value="DUF1800"/>
</dbReference>
<organism evidence="2 3">
    <name type="scientific">Piscinibacter sakaiensis</name>
    <name type="common">Ideonella sakaiensis</name>
    <dbReference type="NCBI Taxonomy" id="1547922"/>
    <lineage>
        <taxon>Bacteria</taxon>
        <taxon>Pseudomonadati</taxon>
        <taxon>Pseudomonadota</taxon>
        <taxon>Betaproteobacteria</taxon>
        <taxon>Burkholderiales</taxon>
        <taxon>Sphaerotilaceae</taxon>
        <taxon>Piscinibacter</taxon>
    </lineage>
</organism>
<gene>
    <name evidence="2" type="ORF">ISF6_4770</name>
</gene>
<proteinExistence type="predicted"/>
<dbReference type="InterPro" id="IPR031768">
    <property type="entry name" value="CBM60_xylan-bd"/>
</dbReference>
<dbReference type="Gene3D" id="2.60.60.40">
    <property type="match status" value="1"/>
</dbReference>
<evidence type="ECO:0000313" key="3">
    <source>
        <dbReference type="Proteomes" id="UP000037660"/>
    </source>
</evidence>
<name>A0A0K8P6R7_PISS1</name>
<dbReference type="Pfam" id="PF16841">
    <property type="entry name" value="CBM60"/>
    <property type="match status" value="1"/>
</dbReference>
<protein>
    <recommendedName>
        <fullName evidence="1">Carbohydrate binding module xylan-binding domain-containing protein</fullName>
    </recommendedName>
</protein>
<accession>A0A0K8P6R7</accession>
<dbReference type="Proteomes" id="UP000037660">
    <property type="component" value="Unassembled WGS sequence"/>
</dbReference>
<keyword evidence="3" id="KW-1185">Reference proteome</keyword>
<evidence type="ECO:0000259" key="1">
    <source>
        <dbReference type="Pfam" id="PF16841"/>
    </source>
</evidence>
<feature type="domain" description="Carbohydrate binding module xylan-binding" evidence="1">
    <location>
        <begin position="266"/>
        <end position="351"/>
    </location>
</feature>
<dbReference type="EMBL" id="BBYR01000071">
    <property type="protein sequence ID" value="GAP38312.1"/>
    <property type="molecule type" value="Genomic_DNA"/>
</dbReference>
<dbReference type="STRING" id="1547922.ISF6_4770"/>